<proteinExistence type="inferred from homology"/>
<dbReference type="InterPro" id="IPR005829">
    <property type="entry name" value="Sugar_transporter_CS"/>
</dbReference>
<evidence type="ECO:0000256" key="6">
    <source>
        <dbReference type="ARBA" id="ARBA00022989"/>
    </source>
</evidence>
<feature type="transmembrane region" description="Helical" evidence="8">
    <location>
        <begin position="304"/>
        <end position="322"/>
    </location>
</feature>
<dbReference type="EMBL" id="CP095873">
    <property type="protein sequence ID" value="UPL23403.1"/>
    <property type="molecule type" value="Genomic_DNA"/>
</dbReference>
<dbReference type="PROSITE" id="PS00216">
    <property type="entry name" value="SUGAR_TRANSPORT_1"/>
    <property type="match status" value="1"/>
</dbReference>
<evidence type="ECO:0000256" key="4">
    <source>
        <dbReference type="ARBA" id="ARBA00007520"/>
    </source>
</evidence>
<accession>A0AAE9KQ65</accession>
<dbReference type="Proteomes" id="UP000830925">
    <property type="component" value="Chromosome"/>
</dbReference>
<feature type="transmembrane region" description="Helical" evidence="8">
    <location>
        <begin position="343"/>
        <end position="364"/>
    </location>
</feature>
<evidence type="ECO:0000256" key="1">
    <source>
        <dbReference type="ARBA" id="ARBA00003279"/>
    </source>
</evidence>
<dbReference type="SUPFAM" id="SSF103473">
    <property type="entry name" value="MFS general substrate transporter"/>
    <property type="match status" value="1"/>
</dbReference>
<feature type="transmembrane region" description="Helical" evidence="8">
    <location>
        <begin position="44"/>
        <end position="63"/>
    </location>
</feature>
<feature type="transmembrane region" description="Helical" evidence="8">
    <location>
        <begin position="75"/>
        <end position="98"/>
    </location>
</feature>
<dbReference type="InterPro" id="IPR036259">
    <property type="entry name" value="MFS_trans_sf"/>
</dbReference>
<evidence type="ECO:0000259" key="9">
    <source>
        <dbReference type="PROSITE" id="PS50850"/>
    </source>
</evidence>
<keyword evidence="7 8" id="KW-0472">Membrane</keyword>
<dbReference type="InterPro" id="IPR011701">
    <property type="entry name" value="MFS"/>
</dbReference>
<evidence type="ECO:0000313" key="11">
    <source>
        <dbReference type="Proteomes" id="UP000830925"/>
    </source>
</evidence>
<reference evidence="10" key="1">
    <citation type="submission" date="2022-04" db="EMBL/GenBank/DDBJ databases">
        <title>Genomic mining of Alcaligenes faecalis D334 producing ectoin and derivatives.</title>
        <authorList>
            <person name="Doan V.T."/>
            <person name="Quach N.T."/>
            <person name="Vu T.-H.-N."/>
            <person name="Phi Q.-T."/>
        </authorList>
    </citation>
    <scope>NUCLEOTIDE SEQUENCE</scope>
    <source>
        <strain evidence="10">D334</strain>
    </source>
</reference>
<keyword evidence="6 8" id="KW-1133">Transmembrane helix</keyword>
<dbReference type="PRINTS" id="PR01035">
    <property type="entry name" value="TCRTETA"/>
</dbReference>
<dbReference type="PROSITE" id="PS50850">
    <property type="entry name" value="MFS"/>
    <property type="match status" value="1"/>
</dbReference>
<comment type="similarity">
    <text evidence="4">Belongs to the major facilitator superfamily. TCR/Tet family.</text>
</comment>
<dbReference type="PANTHER" id="PTHR23507:SF1">
    <property type="entry name" value="FI18259P1-RELATED"/>
    <property type="match status" value="1"/>
</dbReference>
<comment type="function">
    <text evidence="1">Resistance to tetracycline by an active tetracycline efflux. This is an energy-dependent process that decreases the accumulation of the antibiotic in whole cells. This protein functions as a metal-tetracycline/H(+) antiporter.</text>
</comment>
<gene>
    <name evidence="10" type="primary">tet</name>
    <name evidence="10" type="ORF">MXF72_15530</name>
</gene>
<dbReference type="Pfam" id="PF07690">
    <property type="entry name" value="MFS_1"/>
    <property type="match status" value="1"/>
</dbReference>
<feature type="transmembrane region" description="Helical" evidence="8">
    <location>
        <begin position="133"/>
        <end position="157"/>
    </location>
</feature>
<organism evidence="10 11">
    <name type="scientific">Alcaligenes faecalis</name>
    <dbReference type="NCBI Taxonomy" id="511"/>
    <lineage>
        <taxon>Bacteria</taxon>
        <taxon>Pseudomonadati</taxon>
        <taxon>Pseudomonadota</taxon>
        <taxon>Betaproteobacteria</taxon>
        <taxon>Burkholderiales</taxon>
        <taxon>Alcaligenaceae</taxon>
        <taxon>Alcaligenes</taxon>
    </lineage>
</organism>
<feature type="transmembrane region" description="Helical" evidence="8">
    <location>
        <begin position="250"/>
        <end position="269"/>
    </location>
</feature>
<dbReference type="GO" id="GO:0022857">
    <property type="term" value="F:transmembrane transporter activity"/>
    <property type="evidence" value="ECO:0007669"/>
    <property type="project" value="InterPro"/>
</dbReference>
<feature type="domain" description="Major facilitator superfamily (MFS) profile" evidence="9">
    <location>
        <begin position="6"/>
        <end position="395"/>
    </location>
</feature>
<protein>
    <submittedName>
        <fullName evidence="10">Tet(A)/Tet(B)/Tet(C) family tetracycline efflux MFS transporter</fullName>
    </submittedName>
</protein>
<name>A0AAE9KQ65_ALCFA</name>
<feature type="transmembrane region" description="Helical" evidence="8">
    <location>
        <begin position="163"/>
        <end position="181"/>
    </location>
</feature>
<dbReference type="AlphaFoldDB" id="A0AAE9KQ65"/>
<dbReference type="Gene3D" id="1.20.1250.20">
    <property type="entry name" value="MFS general substrate transporter like domains"/>
    <property type="match status" value="1"/>
</dbReference>
<dbReference type="GO" id="GO:0016020">
    <property type="term" value="C:membrane"/>
    <property type="evidence" value="ECO:0007669"/>
    <property type="project" value="UniProtKB-SubCell"/>
</dbReference>
<feature type="transmembrane region" description="Helical" evidence="8">
    <location>
        <begin position="104"/>
        <end position="121"/>
    </location>
</feature>
<evidence type="ECO:0000256" key="3">
    <source>
        <dbReference type="ARBA" id="ARBA00004236"/>
    </source>
</evidence>
<dbReference type="CDD" id="cd17388">
    <property type="entry name" value="MFS_TetA"/>
    <property type="match status" value="1"/>
</dbReference>
<dbReference type="InterPro" id="IPR001958">
    <property type="entry name" value="Tet-R_TetA/multi-R_MdtG-like"/>
</dbReference>
<evidence type="ECO:0000256" key="2">
    <source>
        <dbReference type="ARBA" id="ARBA00004141"/>
    </source>
</evidence>
<comment type="subcellular location">
    <subcellularLocation>
        <location evidence="3">Cell membrane</location>
    </subcellularLocation>
    <subcellularLocation>
        <location evidence="2">Membrane</location>
        <topology evidence="2">Multi-pass membrane protein</topology>
    </subcellularLocation>
</comment>
<dbReference type="NCBIfam" id="NF012174">
    <property type="entry name" value="tet_MFS_A_B_C_D"/>
    <property type="match status" value="1"/>
</dbReference>
<keyword evidence="5 8" id="KW-0812">Transmembrane</keyword>
<dbReference type="PANTHER" id="PTHR23507">
    <property type="entry name" value="ZGC:174356"/>
    <property type="match status" value="1"/>
</dbReference>
<evidence type="ECO:0000256" key="7">
    <source>
        <dbReference type="ARBA" id="ARBA00023136"/>
    </source>
</evidence>
<sequence>MLNNRSCLIALLILCLDAVGIGLIMPVLPSLLREMLPVEQVARHYGVLLSLYALMQIVFAPLLGRLSDRYGRRPVLLASLAGAALDYTIMALAPVLWVLYIGRLVSGITGATAAVVASTIADASPEQERARWFAYIGACYGLGMIAGPALGGTLAGLSTHAPFVGAALLNASAFVLACLFLRETRVACGSAEKKQVPPLSSFGFLGLKHLGQGLLGLGVVFFIVQLIGQLPAALWVIFGEDRFAWDTMTVGLSLTAYGITHALFQAFAVGPLSQRLGEHKTLMLGMMADAAGFVLLAFALHSWMIFPVLALLAAGGVGMPALQSMMSKRVVNDQQGTLQGVLGSLNNLGALIGPLGFTQLYSYTATQWNGWVWLLGGCLYVLCFPILWRALQLVD</sequence>
<evidence type="ECO:0000313" key="10">
    <source>
        <dbReference type="EMBL" id="UPL23403.1"/>
    </source>
</evidence>
<dbReference type="InterPro" id="IPR020846">
    <property type="entry name" value="MFS_dom"/>
</dbReference>
<evidence type="ECO:0000256" key="5">
    <source>
        <dbReference type="ARBA" id="ARBA00022692"/>
    </source>
</evidence>
<feature type="transmembrane region" description="Helical" evidence="8">
    <location>
        <begin position="370"/>
        <end position="391"/>
    </location>
</feature>
<evidence type="ECO:0000256" key="8">
    <source>
        <dbReference type="SAM" id="Phobius"/>
    </source>
</evidence>
<feature type="transmembrane region" description="Helical" evidence="8">
    <location>
        <begin position="214"/>
        <end position="238"/>
    </location>
</feature>